<protein>
    <submittedName>
        <fullName evidence="2">Uncharacterized protein</fullName>
    </submittedName>
</protein>
<dbReference type="EMBL" id="MU004421">
    <property type="protein sequence ID" value="KAF2651635.1"/>
    <property type="molecule type" value="Genomic_DNA"/>
</dbReference>
<feature type="compositionally biased region" description="Acidic residues" evidence="1">
    <location>
        <begin position="173"/>
        <end position="194"/>
    </location>
</feature>
<evidence type="ECO:0000313" key="2">
    <source>
        <dbReference type="EMBL" id="KAF2651635.1"/>
    </source>
</evidence>
<accession>A0A6A6SV39</accession>
<feature type="compositionally biased region" description="Low complexity" evidence="1">
    <location>
        <begin position="201"/>
        <end position="217"/>
    </location>
</feature>
<dbReference type="AlphaFoldDB" id="A0A6A6SV39"/>
<name>A0A6A6SV39_9PLEO</name>
<feature type="compositionally biased region" description="Pro residues" evidence="1">
    <location>
        <begin position="123"/>
        <end position="133"/>
    </location>
</feature>
<proteinExistence type="predicted"/>
<organism evidence="2 3">
    <name type="scientific">Lophiostoma macrostomum CBS 122681</name>
    <dbReference type="NCBI Taxonomy" id="1314788"/>
    <lineage>
        <taxon>Eukaryota</taxon>
        <taxon>Fungi</taxon>
        <taxon>Dikarya</taxon>
        <taxon>Ascomycota</taxon>
        <taxon>Pezizomycotina</taxon>
        <taxon>Dothideomycetes</taxon>
        <taxon>Pleosporomycetidae</taxon>
        <taxon>Pleosporales</taxon>
        <taxon>Lophiostomataceae</taxon>
        <taxon>Lophiostoma</taxon>
    </lineage>
</organism>
<feature type="region of interest" description="Disordered" evidence="1">
    <location>
        <begin position="122"/>
        <end position="322"/>
    </location>
</feature>
<dbReference type="Proteomes" id="UP000799324">
    <property type="component" value="Unassembled WGS sequence"/>
</dbReference>
<reference evidence="2" key="1">
    <citation type="journal article" date="2020" name="Stud. Mycol.">
        <title>101 Dothideomycetes genomes: a test case for predicting lifestyles and emergence of pathogens.</title>
        <authorList>
            <person name="Haridas S."/>
            <person name="Albert R."/>
            <person name="Binder M."/>
            <person name="Bloem J."/>
            <person name="Labutti K."/>
            <person name="Salamov A."/>
            <person name="Andreopoulos B."/>
            <person name="Baker S."/>
            <person name="Barry K."/>
            <person name="Bills G."/>
            <person name="Bluhm B."/>
            <person name="Cannon C."/>
            <person name="Castanera R."/>
            <person name="Culley D."/>
            <person name="Daum C."/>
            <person name="Ezra D."/>
            <person name="Gonzalez J."/>
            <person name="Henrissat B."/>
            <person name="Kuo A."/>
            <person name="Liang C."/>
            <person name="Lipzen A."/>
            <person name="Lutzoni F."/>
            <person name="Magnuson J."/>
            <person name="Mondo S."/>
            <person name="Nolan M."/>
            <person name="Ohm R."/>
            <person name="Pangilinan J."/>
            <person name="Park H.-J."/>
            <person name="Ramirez L."/>
            <person name="Alfaro M."/>
            <person name="Sun H."/>
            <person name="Tritt A."/>
            <person name="Yoshinaga Y."/>
            <person name="Zwiers L.-H."/>
            <person name="Turgeon B."/>
            <person name="Goodwin S."/>
            <person name="Spatafora J."/>
            <person name="Crous P."/>
            <person name="Grigoriev I."/>
        </authorList>
    </citation>
    <scope>NUCLEOTIDE SEQUENCE</scope>
    <source>
        <strain evidence="2">CBS 122681</strain>
    </source>
</reference>
<keyword evidence="3" id="KW-1185">Reference proteome</keyword>
<evidence type="ECO:0000256" key="1">
    <source>
        <dbReference type="SAM" id="MobiDB-lite"/>
    </source>
</evidence>
<evidence type="ECO:0000313" key="3">
    <source>
        <dbReference type="Proteomes" id="UP000799324"/>
    </source>
</evidence>
<gene>
    <name evidence="2" type="ORF">K491DRAFT_86524</name>
</gene>
<sequence length="373" mass="40923">MCPRPLICKRSADSAPRLRPGNWEAVYRRQQERWPTVTEAQPARRTTSRFDWGALGYAPTSASASVPASGDAGQNASTPASFLRHQLREDSVLEGLPTRQTGTVHADFGPVGEPVRRLVAPEPEFPFLPPPPRPRTRVRDFDDAYLGDDEYKDKDEDGDEDDDQPSLCKSTSIEDDPNNSLDEADFEDEIEDEITQEKDTASAIPTSSNSSHSTDSEWGWESEWDSDSSSHFSLIEADFESDGDGGVLALSDSEEQNKSDVEPDPDSNLPPNSTEHGFSNPDARVEGTSPPSPSPSSSSPSSPSPPSSPLGSDLNTDQDNWDLYEDQYGRVLVDPGPWDRGSWRYVTWEEAQADGVEEDGFVRSVLRMAGVGD</sequence>